<evidence type="ECO:0008006" key="4">
    <source>
        <dbReference type="Google" id="ProtNLM"/>
    </source>
</evidence>
<organism evidence="2 3">
    <name type="scientific">Nosema granulosis</name>
    <dbReference type="NCBI Taxonomy" id="83296"/>
    <lineage>
        <taxon>Eukaryota</taxon>
        <taxon>Fungi</taxon>
        <taxon>Fungi incertae sedis</taxon>
        <taxon>Microsporidia</taxon>
        <taxon>Nosematidae</taxon>
        <taxon>Nosema</taxon>
    </lineage>
</organism>
<dbReference type="Proteomes" id="UP000740883">
    <property type="component" value="Unassembled WGS sequence"/>
</dbReference>
<sequence length="228" mass="27008">MIHSAYEINQYVIFKYQEEWQEGRIVDIVVSDSSEKDNRTYYKVLSLSTLLEVPTLLYDHILQNNSDNIKKIKVGFEKIPVSKELRALIEEDKAMASTNKVYRTDVHLGIVFEDFSAFLISNKLYLSKEEILLSTEGLKHIFNDLVEKVLLTVKEVKYFDSIKRKEDGSYYTKFGIVYGIRVAYYVLKDFLEKMNDPEVRFLLFEFIVYFLDFCGLNLSKYYNKKYYE</sequence>
<keyword evidence="1" id="KW-1133">Transmembrane helix</keyword>
<proteinExistence type="predicted"/>
<evidence type="ECO:0000256" key="1">
    <source>
        <dbReference type="SAM" id="Phobius"/>
    </source>
</evidence>
<protein>
    <recommendedName>
        <fullName evidence="4">MRG domain-containing protein</fullName>
    </recommendedName>
</protein>
<gene>
    <name evidence="2" type="ORF">NGRA_3501</name>
</gene>
<dbReference type="EMBL" id="SBJO01001288">
    <property type="protein sequence ID" value="KAF9747744.1"/>
    <property type="molecule type" value="Genomic_DNA"/>
</dbReference>
<accession>A0A9P6GV43</accession>
<reference evidence="2 3" key="1">
    <citation type="journal article" date="2020" name="Genome Biol. Evol.">
        <title>Comparative genomics of strictly vertically transmitted, feminizing microsporidia endosymbionts of amphipod crustaceans.</title>
        <authorList>
            <person name="Cormier A."/>
            <person name="Chebbi M.A."/>
            <person name="Giraud I."/>
            <person name="Wattier R."/>
            <person name="Teixeira M."/>
            <person name="Gilbert C."/>
            <person name="Rigaud T."/>
            <person name="Cordaux R."/>
        </authorList>
    </citation>
    <scope>NUCLEOTIDE SEQUENCE [LARGE SCALE GENOMIC DNA]</scope>
    <source>
        <strain evidence="2 3">Ou3-Ou53</strain>
    </source>
</reference>
<name>A0A9P6GV43_9MICR</name>
<keyword evidence="1" id="KW-0812">Transmembrane</keyword>
<dbReference type="AlphaFoldDB" id="A0A9P6GV43"/>
<feature type="transmembrane region" description="Helical" evidence="1">
    <location>
        <begin position="170"/>
        <end position="187"/>
    </location>
</feature>
<keyword evidence="1" id="KW-0472">Membrane</keyword>
<feature type="transmembrane region" description="Helical" evidence="1">
    <location>
        <begin position="199"/>
        <end position="218"/>
    </location>
</feature>
<comment type="caution">
    <text evidence="2">The sequence shown here is derived from an EMBL/GenBank/DDBJ whole genome shotgun (WGS) entry which is preliminary data.</text>
</comment>
<evidence type="ECO:0000313" key="3">
    <source>
        <dbReference type="Proteomes" id="UP000740883"/>
    </source>
</evidence>
<keyword evidence="3" id="KW-1185">Reference proteome</keyword>
<evidence type="ECO:0000313" key="2">
    <source>
        <dbReference type="EMBL" id="KAF9747744.1"/>
    </source>
</evidence>
<dbReference type="OrthoDB" id="2193523at2759"/>